<gene>
    <name evidence="2" type="ORF">JEQ17_17720</name>
</gene>
<dbReference type="RefSeq" id="WP_200396154.1">
    <property type="nucleotide sequence ID" value="NZ_CP066831.1"/>
</dbReference>
<reference evidence="2 3" key="1">
    <citation type="submission" date="2020-12" db="EMBL/GenBank/DDBJ databases">
        <title>A novel species.</title>
        <authorList>
            <person name="Li K."/>
        </authorList>
    </citation>
    <scope>NUCLEOTIDE SEQUENCE [LARGE SCALE GENOMIC DNA]</scope>
    <source>
        <strain evidence="2 3">ZYC-3</strain>
    </source>
</reference>
<dbReference type="SMART" id="SM00857">
    <property type="entry name" value="Resolvase"/>
    <property type="match status" value="1"/>
</dbReference>
<dbReference type="PANTHER" id="PTHR30461">
    <property type="entry name" value="DNA-INVERTASE FROM LAMBDOID PROPHAGE"/>
    <property type="match status" value="1"/>
</dbReference>
<dbReference type="InterPro" id="IPR038109">
    <property type="entry name" value="DNA_bind_recomb_sf"/>
</dbReference>
<dbReference type="GO" id="GO:0003677">
    <property type="term" value="F:DNA binding"/>
    <property type="evidence" value="ECO:0007669"/>
    <property type="project" value="InterPro"/>
</dbReference>
<keyword evidence="3" id="KW-1185">Reference proteome</keyword>
<dbReference type="InterPro" id="IPR036162">
    <property type="entry name" value="Resolvase-like_N_sf"/>
</dbReference>
<dbReference type="PROSITE" id="PS51737">
    <property type="entry name" value="RECOMBINASE_DNA_BIND"/>
    <property type="match status" value="1"/>
</dbReference>
<dbReference type="AlphaFoldDB" id="A0A7T7KWD9"/>
<dbReference type="Proteomes" id="UP000595636">
    <property type="component" value="Chromosome"/>
</dbReference>
<accession>A0A7T7KWD9</accession>
<sequence>MAEDDRNQQADARLRRALRARQAAGPQRARKHRSDWKGESAAIYCRISHVNDDDQTGVERQERICREVAERLGLAVTEDQVFVDNNRSAWQRKRKRPGWDALLAEASKGRVRHVLTYHPDRLMRQPRDLEELLQIADDHDITLHGQANRRDLADPDDRFFLRIEVAHACRSSDDTSRRLIDSMIDRAQDGRPHTGKRRYGYDKTGTAIVPEEAAIVREIFTRYLDGVSPVQLAKELYGRGEKTAEGRTWSAPRVRDVLDSRHVAGIRVFRGEEIGDGEWPAIIDRGMWREVRERRAYRAAKLGDGKRPSRFYLLRGVVTCTGCSRIMGGSGGSGAKYVCNRHTHRLDVPRCNRVVSAPIVEEFVTEAAINLLERLDLTEAPTPSELSEEDQAAVEADCQELDDLKDMWDSQELKTREYREMRRTVEARIAEVERKMIVRPAADVLDGLVGPHARASWEELKTAEDYPRMNAVIRFLFAAVKIKEAKRKGRQFDYGRIDIEQNPIWT</sequence>
<dbReference type="Pfam" id="PF07508">
    <property type="entry name" value="Recombinase"/>
    <property type="match status" value="1"/>
</dbReference>
<dbReference type="InterPro" id="IPR006119">
    <property type="entry name" value="Resolv_N"/>
</dbReference>
<dbReference type="Pfam" id="PF00239">
    <property type="entry name" value="Resolvase"/>
    <property type="match status" value="1"/>
</dbReference>
<evidence type="ECO:0000313" key="2">
    <source>
        <dbReference type="EMBL" id="QQM41132.1"/>
    </source>
</evidence>
<feature type="domain" description="Recombinase" evidence="1">
    <location>
        <begin position="198"/>
        <end position="301"/>
    </location>
</feature>
<dbReference type="PANTHER" id="PTHR30461:SF23">
    <property type="entry name" value="DNA RECOMBINASE-RELATED"/>
    <property type="match status" value="1"/>
</dbReference>
<dbReference type="GO" id="GO:0000150">
    <property type="term" value="F:DNA strand exchange activity"/>
    <property type="evidence" value="ECO:0007669"/>
    <property type="project" value="InterPro"/>
</dbReference>
<dbReference type="InterPro" id="IPR050639">
    <property type="entry name" value="SSR_resolvase"/>
</dbReference>
<dbReference type="KEGG" id="slf:JEQ17_17720"/>
<dbReference type="InterPro" id="IPR011109">
    <property type="entry name" value="DNA_bind_recombinase_dom"/>
</dbReference>
<name>A0A7T7KWD9_9ACTN</name>
<proteinExistence type="predicted"/>
<dbReference type="EMBL" id="CP066831">
    <property type="protein sequence ID" value="QQM41132.1"/>
    <property type="molecule type" value="Genomic_DNA"/>
</dbReference>
<dbReference type="Gene3D" id="3.90.1750.20">
    <property type="entry name" value="Putative Large Serine Recombinase, Chain B, Domain 2"/>
    <property type="match status" value="1"/>
</dbReference>
<dbReference type="Gene3D" id="3.40.50.1390">
    <property type="entry name" value="Resolvase, N-terminal catalytic domain"/>
    <property type="match status" value="1"/>
</dbReference>
<dbReference type="CDD" id="cd00338">
    <property type="entry name" value="Ser_Recombinase"/>
    <property type="match status" value="1"/>
</dbReference>
<protein>
    <submittedName>
        <fullName evidence="2">Recombinase family protein</fullName>
    </submittedName>
</protein>
<evidence type="ECO:0000313" key="3">
    <source>
        <dbReference type="Proteomes" id="UP000595636"/>
    </source>
</evidence>
<organism evidence="2 3">
    <name type="scientific">Streptomyces liliifuscus</name>
    <dbReference type="NCBI Taxonomy" id="2797636"/>
    <lineage>
        <taxon>Bacteria</taxon>
        <taxon>Bacillati</taxon>
        <taxon>Actinomycetota</taxon>
        <taxon>Actinomycetes</taxon>
        <taxon>Kitasatosporales</taxon>
        <taxon>Streptomycetaceae</taxon>
        <taxon>Streptomyces</taxon>
    </lineage>
</organism>
<dbReference type="SUPFAM" id="SSF53041">
    <property type="entry name" value="Resolvase-like"/>
    <property type="match status" value="1"/>
</dbReference>
<evidence type="ECO:0000259" key="1">
    <source>
        <dbReference type="PROSITE" id="PS51737"/>
    </source>
</evidence>